<evidence type="ECO:0000313" key="8">
    <source>
        <dbReference type="EMBL" id="CAB4739434.1"/>
    </source>
</evidence>
<dbReference type="PANTHER" id="PTHR12137:SF54">
    <property type="entry name" value="CARBOHYDRATE SULFOTRANSFERASE"/>
    <property type="match status" value="1"/>
</dbReference>
<dbReference type="GO" id="GO:0008146">
    <property type="term" value="F:sulfotransferase activity"/>
    <property type="evidence" value="ECO:0007669"/>
    <property type="project" value="InterPro"/>
</dbReference>
<dbReference type="AlphaFoldDB" id="A0A6J6SXA3"/>
<dbReference type="PANTHER" id="PTHR12137">
    <property type="entry name" value="CARBOHYDRATE SULFOTRANSFERASE"/>
    <property type="match status" value="1"/>
</dbReference>
<proteinExistence type="predicted"/>
<keyword evidence="5" id="KW-0333">Golgi apparatus</keyword>
<keyword evidence="7" id="KW-0325">Glycoprotein</keyword>
<reference evidence="8" key="1">
    <citation type="submission" date="2020-05" db="EMBL/GenBank/DDBJ databases">
        <authorList>
            <person name="Chiriac C."/>
            <person name="Salcher M."/>
            <person name="Ghai R."/>
            <person name="Kavagutti S V."/>
        </authorList>
    </citation>
    <scope>NUCLEOTIDE SEQUENCE</scope>
</reference>
<evidence type="ECO:0000256" key="7">
    <source>
        <dbReference type="ARBA" id="ARBA00023180"/>
    </source>
</evidence>
<dbReference type="Pfam" id="PF03567">
    <property type="entry name" value="Sulfotransfer_2"/>
    <property type="match status" value="1"/>
</dbReference>
<keyword evidence="2" id="KW-0808">Transferase</keyword>
<keyword evidence="3" id="KW-0812">Transmembrane</keyword>
<keyword evidence="6" id="KW-0472">Membrane</keyword>
<accession>A0A6J6SXA3</accession>
<dbReference type="InterPro" id="IPR018011">
    <property type="entry name" value="Carb_sulfotrans_8-10"/>
</dbReference>
<evidence type="ECO:0000256" key="2">
    <source>
        <dbReference type="ARBA" id="ARBA00022679"/>
    </source>
</evidence>
<evidence type="ECO:0000256" key="6">
    <source>
        <dbReference type="ARBA" id="ARBA00023136"/>
    </source>
</evidence>
<organism evidence="8">
    <name type="scientific">freshwater metagenome</name>
    <dbReference type="NCBI Taxonomy" id="449393"/>
    <lineage>
        <taxon>unclassified sequences</taxon>
        <taxon>metagenomes</taxon>
        <taxon>ecological metagenomes</taxon>
    </lineage>
</organism>
<comment type="subcellular location">
    <subcellularLocation>
        <location evidence="1">Golgi apparatus membrane</location>
        <topology evidence="1">Single-pass type II membrane protein</topology>
    </subcellularLocation>
</comment>
<protein>
    <submittedName>
        <fullName evidence="8">Unannotated protein</fullName>
    </submittedName>
</protein>
<name>A0A6J6SXA3_9ZZZZ</name>
<dbReference type="EMBL" id="CAEZYZ010000025">
    <property type="protein sequence ID" value="CAB4739434.1"/>
    <property type="molecule type" value="Genomic_DNA"/>
</dbReference>
<evidence type="ECO:0000256" key="3">
    <source>
        <dbReference type="ARBA" id="ARBA00022692"/>
    </source>
</evidence>
<sequence length="260" mass="29063">MTLDRRPAPKELGKTTREYVKAMGWRSVNLHTHISLVNRYVYVEVPKAGCGTMKATLGGMEAARQSQAAVLRVQENPHDRSRATPFVKPFQLPPDLLEEALGGRKWTRFTVVREPASRLLSGYLEKIRQGLQQSEPILAALKEQGAGPELAEDISFAEFVEVVSSQDSRDQDPHWRRQTDQIGFGIIDYDAVIHLEDLDASWDRVAKLTGVPGLQEQFFCRNSTKAGSKITDFFTPGILANVTRAYAGDYAAFGYEPPRL</sequence>
<evidence type="ECO:0000256" key="4">
    <source>
        <dbReference type="ARBA" id="ARBA00022989"/>
    </source>
</evidence>
<evidence type="ECO:0000256" key="5">
    <source>
        <dbReference type="ARBA" id="ARBA00023034"/>
    </source>
</evidence>
<dbReference type="InterPro" id="IPR005331">
    <property type="entry name" value="Sulfotransferase"/>
</dbReference>
<dbReference type="GO" id="GO:0016051">
    <property type="term" value="P:carbohydrate biosynthetic process"/>
    <property type="evidence" value="ECO:0007669"/>
    <property type="project" value="InterPro"/>
</dbReference>
<dbReference type="GO" id="GO:0000139">
    <property type="term" value="C:Golgi membrane"/>
    <property type="evidence" value="ECO:0007669"/>
    <property type="project" value="UniProtKB-SubCell"/>
</dbReference>
<gene>
    <name evidence="8" type="ORF">UFOPK2810_00237</name>
</gene>
<evidence type="ECO:0000256" key="1">
    <source>
        <dbReference type="ARBA" id="ARBA00004323"/>
    </source>
</evidence>
<keyword evidence="4" id="KW-1133">Transmembrane helix</keyword>